<feature type="region of interest" description="Disordered" evidence="11">
    <location>
        <begin position="690"/>
        <end position="717"/>
    </location>
</feature>
<reference evidence="15" key="1">
    <citation type="submission" date="2019-10" db="EMBL/GenBank/DDBJ databases">
        <title>The sequence and de novo assembly of the wild yak genome.</title>
        <authorList>
            <person name="Liu Y."/>
        </authorList>
    </citation>
    <scope>NUCLEOTIDE SEQUENCE [LARGE SCALE GENOMIC DNA]</scope>
    <source>
        <strain evidence="15">WY2019</strain>
    </source>
</reference>
<keyword evidence="7" id="KW-0238">DNA-binding</keyword>
<keyword evidence="8" id="KW-0804">Transcription</keyword>
<evidence type="ECO:0000256" key="7">
    <source>
        <dbReference type="ARBA" id="ARBA00023125"/>
    </source>
</evidence>
<evidence type="ECO:0000256" key="9">
    <source>
        <dbReference type="ARBA" id="ARBA00023242"/>
    </source>
</evidence>
<evidence type="ECO:0000256" key="2">
    <source>
        <dbReference type="ARBA" id="ARBA00022723"/>
    </source>
</evidence>
<protein>
    <recommendedName>
        <fullName evidence="17">Zinc finger protein 777</fullName>
    </recommendedName>
</protein>
<dbReference type="InterPro" id="IPR036051">
    <property type="entry name" value="KRAB_dom_sf"/>
</dbReference>
<name>A0A6B0RWA9_9CETA</name>
<feature type="region of interest" description="Disordered" evidence="11">
    <location>
        <begin position="727"/>
        <end position="746"/>
    </location>
</feature>
<dbReference type="PROSITE" id="PS50806">
    <property type="entry name" value="KRAB_RELATED"/>
    <property type="match status" value="1"/>
</dbReference>
<dbReference type="SUPFAM" id="SSF109640">
    <property type="entry name" value="KRAB domain (Kruppel-associated box)"/>
    <property type="match status" value="2"/>
</dbReference>
<feature type="region of interest" description="Disordered" evidence="11">
    <location>
        <begin position="1123"/>
        <end position="1219"/>
    </location>
</feature>
<evidence type="ECO:0000256" key="1">
    <source>
        <dbReference type="ARBA" id="ARBA00004123"/>
    </source>
</evidence>
<evidence type="ECO:0000256" key="8">
    <source>
        <dbReference type="ARBA" id="ARBA00023163"/>
    </source>
</evidence>
<dbReference type="PROSITE" id="PS50157">
    <property type="entry name" value="ZINC_FINGER_C2H2_2"/>
    <property type="match status" value="2"/>
</dbReference>
<evidence type="ECO:0000313" key="16">
    <source>
        <dbReference type="Proteomes" id="UP000322234"/>
    </source>
</evidence>
<dbReference type="Proteomes" id="UP000322234">
    <property type="component" value="Unassembled WGS sequence"/>
</dbReference>
<dbReference type="InterPro" id="IPR050169">
    <property type="entry name" value="Krueppel_C2H2_ZnF"/>
</dbReference>
<evidence type="ECO:0000256" key="3">
    <source>
        <dbReference type="ARBA" id="ARBA00022737"/>
    </source>
</evidence>
<evidence type="ECO:0000259" key="14">
    <source>
        <dbReference type="PROSITE" id="PS50806"/>
    </source>
</evidence>
<dbReference type="InterPro" id="IPR003655">
    <property type="entry name" value="aKRAB"/>
</dbReference>
<dbReference type="SUPFAM" id="SSF57667">
    <property type="entry name" value="beta-beta-alpha zinc fingers"/>
    <property type="match status" value="2"/>
</dbReference>
<dbReference type="InterPro" id="IPR001909">
    <property type="entry name" value="KRAB"/>
</dbReference>
<accession>A0A6B0RWA9</accession>
<dbReference type="PANTHER" id="PTHR23232:SF118">
    <property type="entry name" value="ZINC FINGER PROTEIN 746"/>
    <property type="match status" value="1"/>
</dbReference>
<dbReference type="Gene3D" id="6.10.140.140">
    <property type="match status" value="2"/>
</dbReference>
<dbReference type="EMBL" id="VBQZ03000079">
    <property type="protein sequence ID" value="MXQ92166.1"/>
    <property type="molecule type" value="Genomic_DNA"/>
</dbReference>
<keyword evidence="6" id="KW-0805">Transcription regulation</keyword>
<evidence type="ECO:0008006" key="17">
    <source>
        <dbReference type="Google" id="ProtNLM"/>
    </source>
</evidence>
<dbReference type="PANTHER" id="PTHR23232">
    <property type="entry name" value="KRAB DOMAIN C2H2 ZINC FINGER"/>
    <property type="match status" value="1"/>
</dbReference>
<keyword evidence="4 10" id="KW-0863">Zinc-finger</keyword>
<comment type="caution">
    <text evidence="15">The sequence shown here is derived from an EMBL/GenBank/DDBJ whole genome shotgun (WGS) entry which is preliminary data.</text>
</comment>
<feature type="domain" description="C2H2-type" evidence="12">
    <location>
        <begin position="412"/>
        <end position="439"/>
    </location>
</feature>
<feature type="compositionally biased region" description="Pro residues" evidence="11">
    <location>
        <begin position="470"/>
        <end position="480"/>
    </location>
</feature>
<feature type="domain" description="KRAB-related" evidence="14">
    <location>
        <begin position="127"/>
        <end position="191"/>
    </location>
</feature>
<feature type="compositionally biased region" description="Low complexity" evidence="11">
    <location>
        <begin position="481"/>
        <end position="490"/>
    </location>
</feature>
<dbReference type="SMART" id="SM00349">
    <property type="entry name" value="KRAB"/>
    <property type="match status" value="2"/>
</dbReference>
<dbReference type="SMART" id="SM00355">
    <property type="entry name" value="ZnF_C2H2"/>
    <property type="match status" value="4"/>
</dbReference>
<dbReference type="FunFam" id="3.30.160.60:FF:000322">
    <property type="entry name" value="GDNF-inducible zinc finger protein 1"/>
    <property type="match status" value="1"/>
</dbReference>
<dbReference type="GO" id="GO:0003677">
    <property type="term" value="F:DNA binding"/>
    <property type="evidence" value="ECO:0007669"/>
    <property type="project" value="UniProtKB-KW"/>
</dbReference>
<dbReference type="PROSITE" id="PS50805">
    <property type="entry name" value="KRAB"/>
    <property type="match status" value="2"/>
</dbReference>
<comment type="subcellular location">
    <subcellularLocation>
        <location evidence="1">Nucleus</location>
    </subcellularLocation>
</comment>
<feature type="compositionally biased region" description="Basic and acidic residues" evidence="11">
    <location>
        <begin position="707"/>
        <end position="717"/>
    </location>
</feature>
<feature type="domain" description="KRAB" evidence="13">
    <location>
        <begin position="130"/>
        <end position="201"/>
    </location>
</feature>
<feature type="domain" description="C2H2-type" evidence="12">
    <location>
        <begin position="383"/>
        <end position="411"/>
    </location>
</feature>
<evidence type="ECO:0000256" key="5">
    <source>
        <dbReference type="ARBA" id="ARBA00022833"/>
    </source>
</evidence>
<dbReference type="GO" id="GO:0001227">
    <property type="term" value="F:DNA-binding transcription repressor activity, RNA polymerase II-specific"/>
    <property type="evidence" value="ECO:0007669"/>
    <property type="project" value="TreeGrafter"/>
</dbReference>
<dbReference type="CDD" id="cd07765">
    <property type="entry name" value="KRAB_A-box"/>
    <property type="match status" value="2"/>
</dbReference>
<keyword evidence="2" id="KW-0479">Metal-binding</keyword>
<dbReference type="GO" id="GO:0005634">
    <property type="term" value="C:nucleus"/>
    <property type="evidence" value="ECO:0007669"/>
    <property type="project" value="UniProtKB-SubCell"/>
</dbReference>
<keyword evidence="9" id="KW-0539">Nucleus</keyword>
<dbReference type="InterPro" id="IPR036236">
    <property type="entry name" value="Znf_C2H2_sf"/>
</dbReference>
<dbReference type="AlphaFoldDB" id="A0A6B0RWA9"/>
<keyword evidence="3" id="KW-0677">Repeat</keyword>
<dbReference type="PROSITE" id="PS00028">
    <property type="entry name" value="ZINC_FINGER_C2H2_1"/>
    <property type="match status" value="2"/>
</dbReference>
<gene>
    <name evidence="15" type="ORF">E5288_WYG012447</name>
</gene>
<evidence type="ECO:0000256" key="6">
    <source>
        <dbReference type="ARBA" id="ARBA00023015"/>
    </source>
</evidence>
<feature type="domain" description="KRAB" evidence="13">
    <location>
        <begin position="1006"/>
        <end position="1084"/>
    </location>
</feature>
<feature type="region of interest" description="Disordered" evidence="11">
    <location>
        <begin position="456"/>
        <end position="494"/>
    </location>
</feature>
<dbReference type="Pfam" id="PF00096">
    <property type="entry name" value="zf-C2H2"/>
    <property type="match status" value="2"/>
</dbReference>
<organism evidence="15 16">
    <name type="scientific">Bos mutus</name>
    <name type="common">wild yak</name>
    <dbReference type="NCBI Taxonomy" id="72004"/>
    <lineage>
        <taxon>Eukaryota</taxon>
        <taxon>Metazoa</taxon>
        <taxon>Chordata</taxon>
        <taxon>Craniata</taxon>
        <taxon>Vertebrata</taxon>
        <taxon>Euteleostomi</taxon>
        <taxon>Mammalia</taxon>
        <taxon>Eutheria</taxon>
        <taxon>Laurasiatheria</taxon>
        <taxon>Artiodactyla</taxon>
        <taxon>Ruminantia</taxon>
        <taxon>Pecora</taxon>
        <taxon>Bovidae</taxon>
        <taxon>Bovinae</taxon>
        <taxon>Bos</taxon>
    </lineage>
</organism>
<evidence type="ECO:0000313" key="15">
    <source>
        <dbReference type="EMBL" id="MXQ92166.1"/>
    </source>
</evidence>
<dbReference type="Pfam" id="PF01352">
    <property type="entry name" value="KRAB"/>
    <property type="match status" value="2"/>
</dbReference>
<keyword evidence="16" id="KW-1185">Reference proteome</keyword>
<evidence type="ECO:0000256" key="4">
    <source>
        <dbReference type="ARBA" id="ARBA00022771"/>
    </source>
</evidence>
<dbReference type="GO" id="GO:0008270">
    <property type="term" value="F:zinc ion binding"/>
    <property type="evidence" value="ECO:0007669"/>
    <property type="project" value="UniProtKB-KW"/>
</dbReference>
<sequence length="1240" mass="136762">MAEAAPAPALPLPAAPAANEAHLQTAAISLWTVVAAVQAIERKVEVHSRRLLHLEGRTGTAEKKLASCEKTVADLGNQLEGKWAVLGTLLQEYGLLQRRLENLENLLRNRNFWILRLPPGIKGDIPKVPVTFDDISIYFSTPEWEKLEEWQKELYKNIMKGNYESLISMDYAMNQPDVLSQIQPEGDRNTEDQTGPEESGIPTDPSEEPGISTSDILSWIKQEEETQVGAPQEPKESDMCKGTYADEELVIKAEGLARASLCPEVPVAFSSPAAAAKEPFPDMAFKSPQSAPLAPFGRPAADLAEASEGQVTFTQLGTYPLPPPAGEPVFSCHHCGKSLSQDLLLTHQCGPPGEHAAPCAQCPKHLPTPADGGPPAPARETPPTCPHCARTFTHPSRLTYHLRVHNSAERPFPCPDCPKRFADQARLASHRRAHASERPFRCAHFRYKQTLKDHLRAGHGGGCGGDRDPSGPPPDPPGPLLPGLEASGLGVNPEGLEANQWKQSSHRVLHRRHSLTWEVSDSYKRKILQFVCAVTPAGSDSKAQEWDMDARRPMPFQFPPFPDRAPVFPDRMMREPQLPTAEISLWTVVAAIQAVERKVDAQASQLLNLEGRTGTAEKKLADCEKTAVEFGNHMEGKWAVLGTLLQEYGLLQRRLENMENLLRNRNFWVLRLPPGSKGEVPKPFLAFHFTPDSEGPVSKPEAPSQAEPREEPCVWEQRDPEEREILMDPDTGAEPLGPAPDASSQVKREEALCARAQRGLEERAIPTESITADSPASAQDLLSRIKQEEPPCVWDQQDLAERDIPTDPNSESLISAHDILSWIKQEEQPYPWGPRDSMDGELGLDSGPDKGFCNSYLTVWPKGALMKTTKNSEHRRKHRSSPLTSSTPPPQATEKSSYLETTEISLWTVVAAIQAMEKKVESQAARLLTLEGRTGTAEKKLADCEKTAVELGNQLEGKWAVLGTLLQEYGLLQRRLENMENLLRNRNFWILRLPPGSNGAVPKVSRSLENDGVCFSEQEWENLEDWQKELYANVMKSNYETLVSLKVLGQPEGEMELGAEMPGDLEEEESRGVHPVEEVVVKQETLYTQDSSADLPGECSGFANEQALLSPEQAELWDGQGSSILLESGPVDTRLQEPTDGGRDPGSGRTLGCPPKRKCHKQLQPGRECGQGLQLRRDSAGPCGCPECEAPHPQTPSEPEASPRPRPQLKPPARKAQSLQCDACARSFRCRAPGRAQRLS</sequence>
<evidence type="ECO:0000256" key="11">
    <source>
        <dbReference type="SAM" id="MobiDB-lite"/>
    </source>
</evidence>
<proteinExistence type="predicted"/>
<feature type="region of interest" description="Disordered" evidence="11">
    <location>
        <begin position="182"/>
        <end position="212"/>
    </location>
</feature>
<keyword evidence="5" id="KW-0862">Zinc</keyword>
<evidence type="ECO:0000259" key="12">
    <source>
        <dbReference type="PROSITE" id="PS50157"/>
    </source>
</evidence>
<evidence type="ECO:0000259" key="13">
    <source>
        <dbReference type="PROSITE" id="PS50805"/>
    </source>
</evidence>
<feature type="region of interest" description="Disordered" evidence="11">
    <location>
        <begin position="867"/>
        <end position="897"/>
    </location>
</feature>
<dbReference type="Gene3D" id="3.30.160.60">
    <property type="entry name" value="Classic Zinc Finger"/>
    <property type="match status" value="2"/>
</dbReference>
<dbReference type="InterPro" id="IPR013087">
    <property type="entry name" value="Znf_C2H2_type"/>
</dbReference>
<evidence type="ECO:0000256" key="10">
    <source>
        <dbReference type="PROSITE-ProRule" id="PRU00042"/>
    </source>
</evidence>
<feature type="compositionally biased region" description="Basic and acidic residues" evidence="11">
    <location>
        <begin position="1134"/>
        <end position="1143"/>
    </location>
</feature>